<keyword evidence="6 8" id="KW-1133">Transmembrane helix</keyword>
<dbReference type="PANTHER" id="PTHR35936">
    <property type="entry name" value="MEMBRANE-BOUND LYTIC MUREIN TRANSGLYCOSYLASE F"/>
    <property type="match status" value="1"/>
</dbReference>
<dbReference type="SUPFAM" id="SSF118215">
    <property type="entry name" value="Proton glutamate symport protein"/>
    <property type="match status" value="1"/>
</dbReference>
<dbReference type="RefSeq" id="WP_279244349.1">
    <property type="nucleotide sequence ID" value="NZ_SHNN01000001.1"/>
</dbReference>
<dbReference type="SMART" id="SM00062">
    <property type="entry name" value="PBPb"/>
    <property type="match status" value="1"/>
</dbReference>
<dbReference type="PANTHER" id="PTHR35936:SF19">
    <property type="entry name" value="AMINO-ACID-BINDING PROTEIN YXEM-RELATED"/>
    <property type="match status" value="1"/>
</dbReference>
<evidence type="ECO:0000256" key="2">
    <source>
        <dbReference type="ARBA" id="ARBA00010333"/>
    </source>
</evidence>
<feature type="transmembrane region" description="Helical" evidence="8">
    <location>
        <begin position="292"/>
        <end position="309"/>
    </location>
</feature>
<dbReference type="EMBL" id="SHNN01000001">
    <property type="protein sequence ID" value="MCX2980373.1"/>
    <property type="molecule type" value="Genomic_DNA"/>
</dbReference>
<dbReference type="InterPro" id="IPR001638">
    <property type="entry name" value="Solute-binding_3/MltF_N"/>
</dbReference>
<evidence type="ECO:0000256" key="7">
    <source>
        <dbReference type="ARBA" id="ARBA00023136"/>
    </source>
</evidence>
<sequence length="714" mass="78427">MGLSTRIFIGLGAGILTGLFFGESVAKLKIVGDVFIQLLQMTVLPYIVVSLIAGFGRMDMAQTRTLVIRGSAVLALIWVLALILIFVAALAFPELKSASFFSSPNYPEAATNDLLSRYVPANIFYSLTNNLIPAVVLFSILLGVSLISVKDKDLVIGIFDGLSEAIGRINGMIVQLTPIGIFAIAAAAAGTMTVEELGRVQVYLITYIALSMLVTFWIFPGLVSAVSGIPYREVLDTFKDALVTAFATGNQFVVLPLIAQNCKQLLARHQVPEEESAAAIDVIVPVSFNFPSLGKMLVLLFVLFAAWFTDTDIDAQQRLTLAFNGLFSLFGSINVAVPYMLDMLHVPIDMFQLFMVTGVVVGRFGAMLAALHIIVLSVIGTLAICGRLQLSWSAMLRYLGISAAAVFAMVLGLRGYFELFVPAPPAHGAVLAELTIPETDVEATVYEYATSPLRVSESENQRLNDIIDRAVLRVGYREANLPCTYLNANREVVGFDADMARAMAIDLGVDIEFVPFRFDQLGWQLDTSQIDIAMSCIASLPDRYLDATYSASYLDLKLAFVIPDHERGLFKLSSEELAEKEIRVALVSSQYFLPRLKKILPRVEVIQLESAEEFFSSEQPPADALLLTAEEGSAYSFRYPGYTTILPTTPVGIPAAYALPRNNSEWTRFVDNWVDLKRKDGTVDDLYQYWMKGGAAAPRQPRWSVIRDVLGWVD</sequence>
<evidence type="ECO:0000256" key="8">
    <source>
        <dbReference type="SAM" id="Phobius"/>
    </source>
</evidence>
<feature type="domain" description="Solute-binding protein family 3/N-terminal" evidence="9">
    <location>
        <begin position="471"/>
        <end position="694"/>
    </location>
</feature>
<accession>A0ABT3TDL8</accession>
<evidence type="ECO:0000259" key="9">
    <source>
        <dbReference type="SMART" id="SM00062"/>
    </source>
</evidence>
<keyword evidence="7 8" id="KW-0472">Membrane</keyword>
<name>A0ABT3TDL8_9GAMM</name>
<dbReference type="Gene3D" id="3.40.190.10">
    <property type="entry name" value="Periplasmic binding protein-like II"/>
    <property type="match status" value="2"/>
</dbReference>
<feature type="transmembrane region" description="Helical" evidence="8">
    <location>
        <begin position="131"/>
        <end position="149"/>
    </location>
</feature>
<feature type="transmembrane region" description="Helical" evidence="8">
    <location>
        <begin position="67"/>
        <end position="92"/>
    </location>
</feature>
<feature type="transmembrane region" description="Helical" evidence="8">
    <location>
        <begin position="7"/>
        <end position="28"/>
    </location>
</feature>
<feature type="transmembrane region" description="Helical" evidence="8">
    <location>
        <begin position="396"/>
        <end position="417"/>
    </location>
</feature>
<dbReference type="InterPro" id="IPR036458">
    <property type="entry name" value="Na:dicarbo_symporter_sf"/>
</dbReference>
<evidence type="ECO:0000313" key="11">
    <source>
        <dbReference type="Proteomes" id="UP001143362"/>
    </source>
</evidence>
<feature type="transmembrane region" description="Helical" evidence="8">
    <location>
        <begin position="204"/>
        <end position="229"/>
    </location>
</feature>
<comment type="similarity">
    <text evidence="2">Belongs to the bacterial solute-binding protein 3 family.</text>
</comment>
<proteinExistence type="inferred from homology"/>
<feature type="transmembrane region" description="Helical" evidence="8">
    <location>
        <begin position="321"/>
        <end position="341"/>
    </location>
</feature>
<dbReference type="Proteomes" id="UP001143362">
    <property type="component" value="Unassembled WGS sequence"/>
</dbReference>
<dbReference type="Pfam" id="PF00497">
    <property type="entry name" value="SBP_bac_3"/>
    <property type="match status" value="1"/>
</dbReference>
<keyword evidence="4 8" id="KW-0812">Transmembrane</keyword>
<evidence type="ECO:0000256" key="5">
    <source>
        <dbReference type="ARBA" id="ARBA00022729"/>
    </source>
</evidence>
<feature type="transmembrane region" description="Helical" evidence="8">
    <location>
        <begin position="34"/>
        <end position="55"/>
    </location>
</feature>
<reference evidence="10" key="1">
    <citation type="submission" date="2019-02" db="EMBL/GenBank/DDBJ databases">
        <authorList>
            <person name="Li S.-H."/>
        </authorList>
    </citation>
    <scope>NUCLEOTIDE SEQUENCE</scope>
    <source>
        <strain evidence="10">IMCC14734</strain>
    </source>
</reference>
<gene>
    <name evidence="10" type="ORF">EYC98_05745</name>
</gene>
<dbReference type="Pfam" id="PF00375">
    <property type="entry name" value="SDF"/>
    <property type="match status" value="1"/>
</dbReference>
<evidence type="ECO:0000256" key="4">
    <source>
        <dbReference type="ARBA" id="ARBA00022692"/>
    </source>
</evidence>
<dbReference type="CDD" id="cd13530">
    <property type="entry name" value="PBP2_peptides_like"/>
    <property type="match status" value="1"/>
</dbReference>
<keyword evidence="11" id="KW-1185">Reference proteome</keyword>
<feature type="transmembrane region" description="Helical" evidence="8">
    <location>
        <begin position="169"/>
        <end position="192"/>
    </location>
</feature>
<comment type="caution">
    <text evidence="10">The sequence shown here is derived from an EMBL/GenBank/DDBJ whole genome shotgun (WGS) entry which is preliminary data.</text>
</comment>
<dbReference type="InterPro" id="IPR001991">
    <property type="entry name" value="Na-dicarboxylate_symporter"/>
</dbReference>
<organism evidence="10 11">
    <name type="scientific">Candidatus Litorirhabdus singularis</name>
    <dbReference type="NCBI Taxonomy" id="2518993"/>
    <lineage>
        <taxon>Bacteria</taxon>
        <taxon>Pseudomonadati</taxon>
        <taxon>Pseudomonadota</taxon>
        <taxon>Gammaproteobacteria</taxon>
        <taxon>Cellvibrionales</taxon>
        <taxon>Halieaceae</taxon>
        <taxon>Candidatus Litorirhabdus</taxon>
    </lineage>
</organism>
<dbReference type="SUPFAM" id="SSF53850">
    <property type="entry name" value="Periplasmic binding protein-like II"/>
    <property type="match status" value="1"/>
</dbReference>
<evidence type="ECO:0000256" key="6">
    <source>
        <dbReference type="ARBA" id="ARBA00022989"/>
    </source>
</evidence>
<dbReference type="Gene3D" id="1.10.3860.10">
    <property type="entry name" value="Sodium:dicarboxylate symporter"/>
    <property type="match status" value="1"/>
</dbReference>
<feature type="transmembrane region" description="Helical" evidence="8">
    <location>
        <begin position="241"/>
        <end position="259"/>
    </location>
</feature>
<evidence type="ECO:0000256" key="3">
    <source>
        <dbReference type="ARBA" id="ARBA00022448"/>
    </source>
</evidence>
<evidence type="ECO:0000313" key="10">
    <source>
        <dbReference type="EMBL" id="MCX2980373.1"/>
    </source>
</evidence>
<feature type="transmembrane region" description="Helical" evidence="8">
    <location>
        <begin position="361"/>
        <end position="384"/>
    </location>
</feature>
<comment type="subcellular location">
    <subcellularLocation>
        <location evidence="1">Membrane</location>
        <topology evidence="1">Multi-pass membrane protein</topology>
    </subcellularLocation>
</comment>
<keyword evidence="3" id="KW-0813">Transport</keyword>
<keyword evidence="5" id="KW-0732">Signal</keyword>
<evidence type="ECO:0000256" key="1">
    <source>
        <dbReference type="ARBA" id="ARBA00004141"/>
    </source>
</evidence>
<protein>
    <submittedName>
        <fullName evidence="10">Cation:dicarboxylase symporter family transporter</fullName>
    </submittedName>
</protein>